<evidence type="ECO:0000256" key="1">
    <source>
        <dbReference type="SAM" id="Phobius"/>
    </source>
</evidence>
<keyword evidence="1" id="KW-0812">Transmembrane</keyword>
<dbReference type="EMBL" id="LGAP01000037">
    <property type="protein sequence ID" value="KOF13438.1"/>
    <property type="molecule type" value="Genomic_DNA"/>
</dbReference>
<name>A0A0L8BFT0_ENSAD</name>
<feature type="transmembrane region" description="Helical" evidence="1">
    <location>
        <begin position="284"/>
        <end position="303"/>
    </location>
</feature>
<feature type="transmembrane region" description="Helical" evidence="1">
    <location>
        <begin position="177"/>
        <end position="203"/>
    </location>
</feature>
<evidence type="ECO:0000313" key="4">
    <source>
        <dbReference type="Proteomes" id="UP000037425"/>
    </source>
</evidence>
<organism evidence="3 4">
    <name type="scientific">Ensifer adhaerens</name>
    <name type="common">Sinorhizobium morelense</name>
    <dbReference type="NCBI Taxonomy" id="106592"/>
    <lineage>
        <taxon>Bacteria</taxon>
        <taxon>Pseudomonadati</taxon>
        <taxon>Pseudomonadota</taxon>
        <taxon>Alphaproteobacteria</taxon>
        <taxon>Hyphomicrobiales</taxon>
        <taxon>Rhizobiaceae</taxon>
        <taxon>Sinorhizobium/Ensifer group</taxon>
        <taxon>Ensifer</taxon>
    </lineage>
</organism>
<comment type="caution">
    <text evidence="3">The sequence shown here is derived from an EMBL/GenBank/DDBJ whole genome shotgun (WGS) entry which is preliminary data.</text>
</comment>
<keyword evidence="1" id="KW-0472">Membrane</keyword>
<feature type="domain" description="Nucleoside transporter/FeoB GTPase Gate" evidence="2">
    <location>
        <begin position="179"/>
        <end position="275"/>
    </location>
</feature>
<keyword evidence="1" id="KW-1133">Transmembrane helix</keyword>
<dbReference type="RefSeq" id="WP_053252656.1">
    <property type="nucleotide sequence ID" value="NZ_LGAP01000037.1"/>
</dbReference>
<sequence length="327" mass="35120">MAVHIILYRKTLATLEVYWELVRIIVPVTIATHVLQELGVIRAIAPAFAPLMTLVGLPPELAFAWLTGLLVGIWGAVVVVFALVPVSELTTADMTVFSALMLVAHAIPIEQRIIQKAGPSFVITGALRIVGGLIFAALLHQLFSATGWLATPLSPAWIPVNEGSDWLSFTFSTLKTLATMLVVLLALSWMIEILKMVGILGWLNRGMAPLFRLAGIQPQTVPFAAVGVLLGISYGGALLIREARTASVEPRQVFLACVFMGFGHSLVEDTLVVVALGADFTSVFFGRLIFAIVATALIARIIGSAPDTVFFKSFFRKEGGKLAPSEA</sequence>
<feature type="transmembrane region" description="Helical" evidence="1">
    <location>
        <begin position="253"/>
        <end position="278"/>
    </location>
</feature>
<dbReference type="Pfam" id="PF07670">
    <property type="entry name" value="Gate"/>
    <property type="match status" value="2"/>
</dbReference>
<dbReference type="OrthoDB" id="9797308at2"/>
<dbReference type="AlphaFoldDB" id="A0A0L8BFT0"/>
<evidence type="ECO:0000259" key="2">
    <source>
        <dbReference type="Pfam" id="PF07670"/>
    </source>
</evidence>
<feature type="transmembrane region" description="Helical" evidence="1">
    <location>
        <begin position="62"/>
        <end position="84"/>
    </location>
</feature>
<dbReference type="InterPro" id="IPR011642">
    <property type="entry name" value="Gate_dom"/>
</dbReference>
<feature type="domain" description="Nucleoside transporter/FeoB GTPase Gate" evidence="2">
    <location>
        <begin position="20"/>
        <end position="109"/>
    </location>
</feature>
<dbReference type="PATRIC" id="fig|106592.7.peg.5380"/>
<dbReference type="Proteomes" id="UP000037425">
    <property type="component" value="Unassembled WGS sequence"/>
</dbReference>
<accession>A0A0L8BFT0</accession>
<feature type="transmembrane region" description="Helical" evidence="1">
    <location>
        <begin position="223"/>
        <end position="241"/>
    </location>
</feature>
<gene>
    <name evidence="3" type="ORF">AC244_30970</name>
</gene>
<protein>
    <submittedName>
        <fullName evidence="3">Nucleoside recognition protein</fullName>
    </submittedName>
</protein>
<reference evidence="4" key="1">
    <citation type="submission" date="2015-07" db="EMBL/GenBank/DDBJ databases">
        <title>Whole genome sequence of an Ensifer adhaerens strain isolated from a cave pool in the Wind Cave National Park.</title>
        <authorList>
            <person name="Eng W.W.H."/>
            <person name="Gan H.M."/>
            <person name="Barton H.A."/>
            <person name="Savka M.A."/>
        </authorList>
    </citation>
    <scope>NUCLEOTIDE SEQUENCE [LARGE SCALE GENOMIC DNA]</scope>
    <source>
        <strain evidence="4">SD006</strain>
    </source>
</reference>
<evidence type="ECO:0000313" key="3">
    <source>
        <dbReference type="EMBL" id="KOF13438.1"/>
    </source>
</evidence>
<proteinExistence type="predicted"/>